<accession>A0A7J6ACU5</accession>
<proteinExistence type="predicted"/>
<sequence>MLVEERVVSAYLSLPHSPSPVEFCGRVATLFSAARSPAPFCSRKTSTAGRNGDINVTQHGLLNKRV</sequence>
<dbReference type="EMBL" id="JAAGNN010000014">
    <property type="protein sequence ID" value="KAF4080673.1"/>
    <property type="molecule type" value="Genomic_DNA"/>
</dbReference>
<organism evidence="1 2">
    <name type="scientific">Ameiurus melas</name>
    <name type="common">Black bullhead</name>
    <name type="synonym">Silurus melas</name>
    <dbReference type="NCBI Taxonomy" id="219545"/>
    <lineage>
        <taxon>Eukaryota</taxon>
        <taxon>Metazoa</taxon>
        <taxon>Chordata</taxon>
        <taxon>Craniata</taxon>
        <taxon>Vertebrata</taxon>
        <taxon>Euteleostomi</taxon>
        <taxon>Actinopterygii</taxon>
        <taxon>Neopterygii</taxon>
        <taxon>Teleostei</taxon>
        <taxon>Ostariophysi</taxon>
        <taxon>Siluriformes</taxon>
        <taxon>Ictaluridae</taxon>
        <taxon>Ameiurus</taxon>
    </lineage>
</organism>
<keyword evidence="2" id="KW-1185">Reference proteome</keyword>
<comment type="caution">
    <text evidence="1">The sequence shown here is derived from an EMBL/GenBank/DDBJ whole genome shotgun (WGS) entry which is preliminary data.</text>
</comment>
<evidence type="ECO:0000313" key="1">
    <source>
        <dbReference type="EMBL" id="KAF4080673.1"/>
    </source>
</evidence>
<protein>
    <submittedName>
        <fullName evidence="1">Uncharacterized protein</fullName>
    </submittedName>
</protein>
<dbReference type="AlphaFoldDB" id="A0A7J6ACU5"/>
<dbReference type="Proteomes" id="UP000593565">
    <property type="component" value="Unassembled WGS sequence"/>
</dbReference>
<gene>
    <name evidence="1" type="ORF">AMELA_G00174130</name>
</gene>
<name>A0A7J6ACU5_AMEME</name>
<evidence type="ECO:0000313" key="2">
    <source>
        <dbReference type="Proteomes" id="UP000593565"/>
    </source>
</evidence>
<reference evidence="1 2" key="1">
    <citation type="submission" date="2020-02" db="EMBL/GenBank/DDBJ databases">
        <title>A chromosome-scale genome assembly of the black bullhead catfish (Ameiurus melas).</title>
        <authorList>
            <person name="Wen M."/>
            <person name="Zham M."/>
            <person name="Cabau C."/>
            <person name="Klopp C."/>
            <person name="Donnadieu C."/>
            <person name="Roques C."/>
            <person name="Bouchez O."/>
            <person name="Lampietro C."/>
            <person name="Jouanno E."/>
            <person name="Herpin A."/>
            <person name="Louis A."/>
            <person name="Berthelot C."/>
            <person name="Parey E."/>
            <person name="Roest-Crollius H."/>
            <person name="Braasch I."/>
            <person name="Postlethwait J."/>
            <person name="Robinson-Rechavi M."/>
            <person name="Echchiki A."/>
            <person name="Begum T."/>
            <person name="Montfort J."/>
            <person name="Schartl M."/>
            <person name="Bobe J."/>
            <person name="Guiguen Y."/>
        </authorList>
    </citation>
    <scope>NUCLEOTIDE SEQUENCE [LARGE SCALE GENOMIC DNA]</scope>
    <source>
        <strain evidence="1">M_S1</strain>
        <tissue evidence="1">Blood</tissue>
    </source>
</reference>